<protein>
    <submittedName>
        <fullName evidence="1">Uncharacterized protein</fullName>
    </submittedName>
</protein>
<dbReference type="EMBL" id="QMIF01000016">
    <property type="protein sequence ID" value="TVM31427.1"/>
    <property type="molecule type" value="Genomic_DNA"/>
</dbReference>
<organism evidence="1 2">
    <name type="scientific">Oceanidesulfovibrio marinus</name>
    <dbReference type="NCBI Taxonomy" id="370038"/>
    <lineage>
        <taxon>Bacteria</taxon>
        <taxon>Pseudomonadati</taxon>
        <taxon>Thermodesulfobacteriota</taxon>
        <taxon>Desulfovibrionia</taxon>
        <taxon>Desulfovibrionales</taxon>
        <taxon>Desulfovibrionaceae</taxon>
        <taxon>Oceanidesulfovibrio</taxon>
    </lineage>
</organism>
<sequence>MSFIIHDPMAIDKEPEFDCIFCKQPALHSSEAASTATTRTVEVFCRKCGARKTVTTSKSADGTRWELVD</sequence>
<evidence type="ECO:0000313" key="2">
    <source>
        <dbReference type="Proteomes" id="UP000434052"/>
    </source>
</evidence>
<reference evidence="1 2" key="1">
    <citation type="submission" date="2018-06" db="EMBL/GenBank/DDBJ databases">
        <title>Complete genome of Desulfovibrio marinus P48SEP.</title>
        <authorList>
            <person name="Crispim J.S."/>
            <person name="Vidigal P.M.P."/>
            <person name="Silva L.C.F."/>
            <person name="Araujo L.C."/>
            <person name="Laguardia C.N."/>
            <person name="Dias R.S."/>
            <person name="Sousa M.P."/>
            <person name="Paula S.O."/>
            <person name="Silva C."/>
        </authorList>
    </citation>
    <scope>NUCLEOTIDE SEQUENCE [LARGE SCALE GENOMIC DNA]</scope>
    <source>
        <strain evidence="1 2">P48SEP</strain>
    </source>
</reference>
<dbReference type="AlphaFoldDB" id="A0A6P1ZBQ1"/>
<accession>A0A6P1ZBQ1</accession>
<dbReference type="Proteomes" id="UP000434052">
    <property type="component" value="Unassembled WGS sequence"/>
</dbReference>
<dbReference type="RefSeq" id="WP_144306927.1">
    <property type="nucleotide sequence ID" value="NZ_QMIF01000016.1"/>
</dbReference>
<gene>
    <name evidence="1" type="ORF">DQK91_18715</name>
</gene>
<evidence type="ECO:0000313" key="1">
    <source>
        <dbReference type="EMBL" id="TVM31427.1"/>
    </source>
</evidence>
<comment type="caution">
    <text evidence="1">The sequence shown here is derived from an EMBL/GenBank/DDBJ whole genome shotgun (WGS) entry which is preliminary data.</text>
</comment>
<name>A0A6P1ZBQ1_9BACT</name>
<proteinExistence type="predicted"/>
<dbReference type="OrthoDB" id="5459671at2"/>